<dbReference type="OrthoDB" id="7064603at2"/>
<dbReference type="EMBL" id="CP034752">
    <property type="protein sequence ID" value="QBH95065.1"/>
    <property type="molecule type" value="Genomic_DNA"/>
</dbReference>
<reference evidence="2 3" key="1">
    <citation type="submission" date="2019-03" db="EMBL/GenBank/DDBJ databases">
        <title>Pragia sp. nov. isolated from the gut tract of Carduelis flavirostris.</title>
        <authorList>
            <person name="Ge Y."/>
        </authorList>
    </citation>
    <scope>NUCLEOTIDE SEQUENCE [LARGE SCALE GENOMIC DNA]</scope>
    <source>
        <strain evidence="2 3">CF-458</strain>
    </source>
</reference>
<organism evidence="2 3">
    <name type="scientific">Limnobaculum zhutongyuii</name>
    <dbReference type="NCBI Taxonomy" id="2498113"/>
    <lineage>
        <taxon>Bacteria</taxon>
        <taxon>Pseudomonadati</taxon>
        <taxon>Pseudomonadota</taxon>
        <taxon>Gammaproteobacteria</taxon>
        <taxon>Enterobacterales</taxon>
        <taxon>Budviciaceae</taxon>
        <taxon>Limnobaculum</taxon>
    </lineage>
</organism>
<dbReference type="KEGG" id="prag:EKN56_00700"/>
<evidence type="ECO:0000313" key="3">
    <source>
        <dbReference type="Proteomes" id="UP000293154"/>
    </source>
</evidence>
<evidence type="ECO:0000256" key="1">
    <source>
        <dbReference type="SAM" id="SignalP"/>
    </source>
</evidence>
<dbReference type="AlphaFoldDB" id="A0A411WFQ8"/>
<protein>
    <submittedName>
        <fullName evidence="2">Uncharacterized protein</fullName>
    </submittedName>
</protein>
<proteinExistence type="predicted"/>
<accession>A0A411WFQ8</accession>
<gene>
    <name evidence="2" type="ORF">EKN56_00700</name>
</gene>
<keyword evidence="1" id="KW-0732">Signal</keyword>
<name>A0A411WFQ8_9GAMM</name>
<dbReference type="RefSeq" id="WP_130590062.1">
    <property type="nucleotide sequence ID" value="NZ_CP034752.1"/>
</dbReference>
<evidence type="ECO:0000313" key="2">
    <source>
        <dbReference type="EMBL" id="QBH95065.1"/>
    </source>
</evidence>
<dbReference type="Proteomes" id="UP000293154">
    <property type="component" value="Chromosome"/>
</dbReference>
<keyword evidence="3" id="KW-1185">Reference proteome</keyword>
<sequence>MRIKIFLSLIIFFLSSTTQAKTLIESLSLCDSTFFNQMNKKKELKKIISVSNTNNIKTAKDVSVDINRLQDSGVTIVKYLNQYVNLDKYGEYYFWGFQLEEDFATAHETLSQYIELKKSRGLFQHNPLIKGVGDGSWQINLGATDGVAPAPSTMEKLLVLEEVNGKTNVLCSIQGTVTAEDLLNIRPDLRAVINEK</sequence>
<feature type="chain" id="PRO_5019186599" evidence="1">
    <location>
        <begin position="21"/>
        <end position="196"/>
    </location>
</feature>
<feature type="signal peptide" evidence="1">
    <location>
        <begin position="1"/>
        <end position="20"/>
    </location>
</feature>